<gene>
    <name evidence="4" type="ORF">CY34DRAFT_182024</name>
</gene>
<dbReference type="Gene3D" id="1.25.40.10">
    <property type="entry name" value="Tetratricopeptide repeat domain"/>
    <property type="match status" value="1"/>
</dbReference>
<evidence type="ECO:0000313" key="4">
    <source>
        <dbReference type="EMBL" id="KIK41837.1"/>
    </source>
</evidence>
<feature type="repeat" description="WD" evidence="3">
    <location>
        <begin position="88"/>
        <end position="128"/>
    </location>
</feature>
<feature type="repeat" description="WD" evidence="3">
    <location>
        <begin position="46"/>
        <end position="87"/>
    </location>
</feature>
<proteinExistence type="predicted"/>
<organism evidence="4 5">
    <name type="scientific">Suillus luteus UH-Slu-Lm8-n1</name>
    <dbReference type="NCBI Taxonomy" id="930992"/>
    <lineage>
        <taxon>Eukaryota</taxon>
        <taxon>Fungi</taxon>
        <taxon>Dikarya</taxon>
        <taxon>Basidiomycota</taxon>
        <taxon>Agaricomycotina</taxon>
        <taxon>Agaricomycetes</taxon>
        <taxon>Agaricomycetidae</taxon>
        <taxon>Boletales</taxon>
        <taxon>Suillineae</taxon>
        <taxon>Suillaceae</taxon>
        <taxon>Suillus</taxon>
    </lineage>
</organism>
<dbReference type="CDD" id="cd00200">
    <property type="entry name" value="WD40"/>
    <property type="match status" value="1"/>
</dbReference>
<sequence>MLSSICRSRYPHYLSFVLNTIELITMGEEVEQPIITKTEPTQTFEDRENTNTVLALSVFSDGRHMVTGSADRMLRLWDLKDRTVLKKIEGHRGLVRAVAASQDRQLIASTDNGEIIFWDRDTGESLTPAIKAHSTYIRSLDFSPDSKMLATGSMDHTVKLWNTETWQQQGNPINCHAEVYNVRYSPSGELLAIATNSDIQIRNPLGTRDCIAHFKDHMHTLYVGITLPLAWMPDGTRLLSGGCRLDPTIREWDIFSGQQVGDPWKGHNHDINAIAVNSDGTLVASASTDHHVRLWQLWDRKTIAIFRHTSLVRCVTFSVDGKRILSGSDGKISEWTVPEDAACDVKMFTINTMARNACIIGDLSKAEELLTREINAIANNYNSYANRSFVMARRHKWDHALHDASKSVDIQPSFTGYVSKGIALCGRKQVRDAIRAFDLASMFTNGDIKANHFLLLIKAAALFNADQHEEAMMRVQELAKACPSADTRACCIVMAYLYVQLGNHASDDARYNEAANHFTDAVNTSGPSSRLAIHSRYEDFVVVR</sequence>
<evidence type="ECO:0000313" key="5">
    <source>
        <dbReference type="Proteomes" id="UP000054485"/>
    </source>
</evidence>
<feature type="repeat" description="WD" evidence="3">
    <location>
        <begin position="264"/>
        <end position="305"/>
    </location>
</feature>
<dbReference type="AlphaFoldDB" id="A0A0D0B5U0"/>
<dbReference type="InterPro" id="IPR011990">
    <property type="entry name" value="TPR-like_helical_dom_sf"/>
</dbReference>
<dbReference type="OrthoDB" id="538223at2759"/>
<evidence type="ECO:0000256" key="2">
    <source>
        <dbReference type="ARBA" id="ARBA00022737"/>
    </source>
</evidence>
<dbReference type="Pfam" id="PF00400">
    <property type="entry name" value="WD40"/>
    <property type="match status" value="5"/>
</dbReference>
<dbReference type="InterPro" id="IPR001680">
    <property type="entry name" value="WD40_rpt"/>
</dbReference>
<dbReference type="PROSITE" id="PS00678">
    <property type="entry name" value="WD_REPEATS_1"/>
    <property type="match status" value="2"/>
</dbReference>
<dbReference type="PROSITE" id="PS50294">
    <property type="entry name" value="WD_REPEATS_REGION"/>
    <property type="match status" value="3"/>
</dbReference>
<reference evidence="4 5" key="1">
    <citation type="submission" date="2014-04" db="EMBL/GenBank/DDBJ databases">
        <authorList>
            <consortium name="DOE Joint Genome Institute"/>
            <person name="Kuo A."/>
            <person name="Ruytinx J."/>
            <person name="Rineau F."/>
            <person name="Colpaert J."/>
            <person name="Kohler A."/>
            <person name="Nagy L.G."/>
            <person name="Floudas D."/>
            <person name="Copeland A."/>
            <person name="Barry K.W."/>
            <person name="Cichocki N."/>
            <person name="Veneault-Fourrey C."/>
            <person name="LaButti K."/>
            <person name="Lindquist E.A."/>
            <person name="Lipzen A."/>
            <person name="Lundell T."/>
            <person name="Morin E."/>
            <person name="Murat C."/>
            <person name="Sun H."/>
            <person name="Tunlid A."/>
            <person name="Henrissat B."/>
            <person name="Grigoriev I.V."/>
            <person name="Hibbett D.S."/>
            <person name="Martin F."/>
            <person name="Nordberg H.P."/>
            <person name="Cantor M.N."/>
            <person name="Hua S.X."/>
        </authorList>
    </citation>
    <scope>NUCLEOTIDE SEQUENCE [LARGE SCALE GENOMIC DNA]</scope>
    <source>
        <strain evidence="4 5">UH-Slu-Lm8-n1</strain>
    </source>
</reference>
<dbReference type="InterPro" id="IPR036322">
    <property type="entry name" value="WD40_repeat_dom_sf"/>
</dbReference>
<dbReference type="PROSITE" id="PS50082">
    <property type="entry name" value="WD_REPEATS_2"/>
    <property type="match status" value="4"/>
</dbReference>
<dbReference type="Proteomes" id="UP000054485">
    <property type="component" value="Unassembled WGS sequence"/>
</dbReference>
<dbReference type="PRINTS" id="PR00320">
    <property type="entry name" value="GPROTEINBRPT"/>
</dbReference>
<dbReference type="STRING" id="930992.A0A0D0B5U0"/>
<keyword evidence="5" id="KW-1185">Reference proteome</keyword>
<dbReference type="InterPro" id="IPR015943">
    <property type="entry name" value="WD40/YVTN_repeat-like_dom_sf"/>
</dbReference>
<protein>
    <submittedName>
        <fullName evidence="4">Uncharacterized protein</fullName>
    </submittedName>
</protein>
<keyword evidence="2" id="KW-0677">Repeat</keyword>
<dbReference type="SUPFAM" id="SSF50978">
    <property type="entry name" value="WD40 repeat-like"/>
    <property type="match status" value="1"/>
</dbReference>
<dbReference type="PANTHER" id="PTHR19848:SF8">
    <property type="entry name" value="F-BOX AND WD REPEAT DOMAIN CONTAINING 7"/>
    <property type="match status" value="1"/>
</dbReference>
<dbReference type="EMBL" id="KN835256">
    <property type="protein sequence ID" value="KIK41837.1"/>
    <property type="molecule type" value="Genomic_DNA"/>
</dbReference>
<evidence type="ECO:0000256" key="3">
    <source>
        <dbReference type="PROSITE-ProRule" id="PRU00221"/>
    </source>
</evidence>
<keyword evidence="1 3" id="KW-0853">WD repeat</keyword>
<dbReference type="InterPro" id="IPR020472">
    <property type="entry name" value="WD40_PAC1"/>
</dbReference>
<dbReference type="PANTHER" id="PTHR19848">
    <property type="entry name" value="WD40 REPEAT PROTEIN"/>
    <property type="match status" value="1"/>
</dbReference>
<dbReference type="InParanoid" id="A0A0D0B5U0"/>
<evidence type="ECO:0000256" key="1">
    <source>
        <dbReference type="ARBA" id="ARBA00022574"/>
    </source>
</evidence>
<dbReference type="Gene3D" id="2.130.10.10">
    <property type="entry name" value="YVTN repeat-like/Quinoprotein amine dehydrogenase"/>
    <property type="match status" value="3"/>
</dbReference>
<name>A0A0D0B5U0_9AGAM</name>
<feature type="repeat" description="WD" evidence="3">
    <location>
        <begin position="130"/>
        <end position="165"/>
    </location>
</feature>
<dbReference type="SMART" id="SM00320">
    <property type="entry name" value="WD40"/>
    <property type="match status" value="7"/>
</dbReference>
<dbReference type="HOGENOM" id="CLU_028915_0_0_1"/>
<accession>A0A0D0B5U0</accession>
<reference evidence="5" key="2">
    <citation type="submission" date="2015-01" db="EMBL/GenBank/DDBJ databases">
        <title>Evolutionary Origins and Diversification of the Mycorrhizal Mutualists.</title>
        <authorList>
            <consortium name="DOE Joint Genome Institute"/>
            <consortium name="Mycorrhizal Genomics Consortium"/>
            <person name="Kohler A."/>
            <person name="Kuo A."/>
            <person name="Nagy L.G."/>
            <person name="Floudas D."/>
            <person name="Copeland A."/>
            <person name="Barry K.W."/>
            <person name="Cichocki N."/>
            <person name="Veneault-Fourrey C."/>
            <person name="LaButti K."/>
            <person name="Lindquist E.A."/>
            <person name="Lipzen A."/>
            <person name="Lundell T."/>
            <person name="Morin E."/>
            <person name="Murat C."/>
            <person name="Riley R."/>
            <person name="Ohm R."/>
            <person name="Sun H."/>
            <person name="Tunlid A."/>
            <person name="Henrissat B."/>
            <person name="Grigoriev I.V."/>
            <person name="Hibbett D.S."/>
            <person name="Martin F."/>
        </authorList>
    </citation>
    <scope>NUCLEOTIDE SEQUENCE [LARGE SCALE GENOMIC DNA]</scope>
    <source>
        <strain evidence="5">UH-Slu-Lm8-n1</strain>
    </source>
</reference>
<dbReference type="SUPFAM" id="SSF48452">
    <property type="entry name" value="TPR-like"/>
    <property type="match status" value="1"/>
</dbReference>
<dbReference type="InterPro" id="IPR019775">
    <property type="entry name" value="WD40_repeat_CS"/>
</dbReference>